<dbReference type="Pfam" id="PF26130">
    <property type="entry name" value="PB1-like"/>
    <property type="match status" value="1"/>
</dbReference>
<dbReference type="Proteomes" id="UP001237642">
    <property type="component" value="Unassembled WGS sequence"/>
</dbReference>
<dbReference type="EMBL" id="JAUIZM010000006">
    <property type="protein sequence ID" value="KAK1378127.1"/>
    <property type="molecule type" value="Genomic_DNA"/>
</dbReference>
<sequence length="569" mass="64310">MDLPSLLLTPSWYLENILIFMLEIARSHWSHFSPNFILMKGYSQYGRVLLFSLSGRKNGSALWSQFLGELLGLLIQQQRLIVSDKNILSSLFTNLLGTSCHSILVSESVGQRRKVSQTNLHMGRRKRINDATLRCGSVVSFHSSLLDIMRLKKDIENRASILGPLFKLIGTLFMDDYWIMVTKNEENYTEASAEPFLSIEVENGMVYATRNEMHKYGTAECPNYTEYPSFFTIKLYHEGHFENLNSKFVNYKVDYFDFCNVDMMSMFEVGGMVSEAIGRKSVEIELYFKAPVEGMDEIGKLETDGDILVMTRLISKEVQYVEVFAVLIEAIAVQPLPSNIPNSNIPNSNAPVIELEDGSIEEMMQSKSSSSSTDMEQEVPVIKKKKVKKVGRKPTPKKMSARRPILDASDDFEDPGFEADVEDHGKEFDDVFEDHGNGADQDQENVFETEDHGSGGGNEDEENVVEKEDEQNVVQNEDVSSEEDEEWFPDSSNDGNSDYEEDFGEVTGEYKGFGGYVYENWDEDNLELIDEVIGGSDDEKMACWIAEKGSTNSCHYGEKTNSEATQHGK</sequence>
<evidence type="ECO:0000259" key="2">
    <source>
        <dbReference type="Pfam" id="PF26130"/>
    </source>
</evidence>
<feature type="domain" description="PB1-like" evidence="2">
    <location>
        <begin position="230"/>
        <end position="324"/>
    </location>
</feature>
<name>A0AAD8I2W6_9APIA</name>
<evidence type="ECO:0000313" key="3">
    <source>
        <dbReference type="EMBL" id="KAK1378127.1"/>
    </source>
</evidence>
<proteinExistence type="predicted"/>
<accession>A0AAD8I2W6</accession>
<feature type="compositionally biased region" description="Acidic residues" evidence="1">
    <location>
        <begin position="479"/>
        <end position="488"/>
    </location>
</feature>
<gene>
    <name evidence="3" type="ORF">POM88_024871</name>
</gene>
<comment type="caution">
    <text evidence="3">The sequence shown here is derived from an EMBL/GenBank/DDBJ whole genome shotgun (WGS) entry which is preliminary data.</text>
</comment>
<dbReference type="AlphaFoldDB" id="A0AAD8I2W6"/>
<evidence type="ECO:0000313" key="4">
    <source>
        <dbReference type="Proteomes" id="UP001237642"/>
    </source>
</evidence>
<evidence type="ECO:0000256" key="1">
    <source>
        <dbReference type="SAM" id="MobiDB-lite"/>
    </source>
</evidence>
<feature type="region of interest" description="Disordered" evidence="1">
    <location>
        <begin position="433"/>
        <end position="503"/>
    </location>
</feature>
<feature type="compositionally biased region" description="Acidic residues" evidence="1">
    <location>
        <begin position="408"/>
        <end position="418"/>
    </location>
</feature>
<feature type="compositionally biased region" description="Acidic residues" evidence="1">
    <location>
        <begin position="458"/>
        <end position="471"/>
    </location>
</feature>
<protein>
    <recommendedName>
        <fullName evidence="2">PB1-like domain-containing protein</fullName>
    </recommendedName>
</protein>
<keyword evidence="4" id="KW-1185">Reference proteome</keyword>
<dbReference type="InterPro" id="IPR058594">
    <property type="entry name" value="PB1-like_dom_pln"/>
</dbReference>
<organism evidence="3 4">
    <name type="scientific">Heracleum sosnowskyi</name>
    <dbReference type="NCBI Taxonomy" id="360622"/>
    <lineage>
        <taxon>Eukaryota</taxon>
        <taxon>Viridiplantae</taxon>
        <taxon>Streptophyta</taxon>
        <taxon>Embryophyta</taxon>
        <taxon>Tracheophyta</taxon>
        <taxon>Spermatophyta</taxon>
        <taxon>Magnoliopsida</taxon>
        <taxon>eudicotyledons</taxon>
        <taxon>Gunneridae</taxon>
        <taxon>Pentapetalae</taxon>
        <taxon>asterids</taxon>
        <taxon>campanulids</taxon>
        <taxon>Apiales</taxon>
        <taxon>Apiaceae</taxon>
        <taxon>Apioideae</taxon>
        <taxon>apioid superclade</taxon>
        <taxon>Tordylieae</taxon>
        <taxon>Tordyliinae</taxon>
        <taxon>Heracleum</taxon>
    </lineage>
</organism>
<feature type="region of interest" description="Disordered" evidence="1">
    <location>
        <begin position="385"/>
        <end position="418"/>
    </location>
</feature>
<reference evidence="3" key="2">
    <citation type="submission" date="2023-05" db="EMBL/GenBank/DDBJ databases">
        <authorList>
            <person name="Schelkunov M.I."/>
        </authorList>
    </citation>
    <scope>NUCLEOTIDE SEQUENCE</scope>
    <source>
        <strain evidence="3">Hsosn_3</strain>
        <tissue evidence="3">Leaf</tissue>
    </source>
</reference>
<feature type="compositionally biased region" description="Basic residues" evidence="1">
    <location>
        <begin position="385"/>
        <end position="401"/>
    </location>
</feature>
<reference evidence="3" key="1">
    <citation type="submission" date="2023-02" db="EMBL/GenBank/DDBJ databases">
        <title>Genome of toxic invasive species Heracleum sosnowskyi carries increased number of genes despite the absence of recent whole-genome duplications.</title>
        <authorList>
            <person name="Schelkunov M."/>
            <person name="Shtratnikova V."/>
            <person name="Makarenko M."/>
            <person name="Klepikova A."/>
            <person name="Omelchenko D."/>
            <person name="Novikova G."/>
            <person name="Obukhova E."/>
            <person name="Bogdanov V."/>
            <person name="Penin A."/>
            <person name="Logacheva M."/>
        </authorList>
    </citation>
    <scope>NUCLEOTIDE SEQUENCE</scope>
    <source>
        <strain evidence="3">Hsosn_3</strain>
        <tissue evidence="3">Leaf</tissue>
    </source>
</reference>